<keyword evidence="6" id="KW-0812">Transmembrane</keyword>
<dbReference type="KEGG" id="sur:STAUR_6358"/>
<reference evidence="8 9" key="1">
    <citation type="journal article" date="2011" name="Mol. Biol. Evol.">
        <title>Comparative genomic analysis of fruiting body formation in Myxococcales.</title>
        <authorList>
            <person name="Huntley S."/>
            <person name="Hamann N."/>
            <person name="Wegener-Feldbrugge S."/>
            <person name="Treuner-Lange A."/>
            <person name="Kube M."/>
            <person name="Reinhardt R."/>
            <person name="Klages S."/>
            <person name="Muller R."/>
            <person name="Ronning C.M."/>
            <person name="Nierman W.C."/>
            <person name="Sogaard-Andersen L."/>
        </authorList>
    </citation>
    <scope>NUCLEOTIDE SEQUENCE [LARGE SCALE GENOMIC DNA]</scope>
    <source>
        <strain evidence="8 9">DW4/3-1</strain>
    </source>
</reference>
<feature type="domain" description="Protein kinase" evidence="7">
    <location>
        <begin position="16"/>
        <end position="291"/>
    </location>
</feature>
<feature type="transmembrane region" description="Helical" evidence="6">
    <location>
        <begin position="581"/>
        <end position="601"/>
    </location>
</feature>
<keyword evidence="3 8" id="KW-0418">Kinase</keyword>
<dbReference type="STRING" id="378806.STAUR_6358"/>
<organism evidence="8 9">
    <name type="scientific">Stigmatella aurantiaca (strain DW4/3-1)</name>
    <dbReference type="NCBI Taxonomy" id="378806"/>
    <lineage>
        <taxon>Bacteria</taxon>
        <taxon>Pseudomonadati</taxon>
        <taxon>Myxococcota</taxon>
        <taxon>Myxococcia</taxon>
        <taxon>Myxococcales</taxon>
        <taxon>Cystobacterineae</taxon>
        <taxon>Archangiaceae</taxon>
        <taxon>Stigmatella</taxon>
    </lineage>
</organism>
<evidence type="ECO:0000256" key="3">
    <source>
        <dbReference type="ARBA" id="ARBA00022777"/>
    </source>
</evidence>
<gene>
    <name evidence="8" type="ordered locus">STAUR_6358</name>
</gene>
<feature type="compositionally biased region" description="Pro residues" evidence="5">
    <location>
        <begin position="467"/>
        <end position="478"/>
    </location>
</feature>
<dbReference type="AlphaFoldDB" id="E3FIF4"/>
<accession>E3FIF4</accession>
<dbReference type="PANTHER" id="PTHR43289:SF6">
    <property type="entry name" value="SERINE_THREONINE-PROTEIN KINASE NEKL-3"/>
    <property type="match status" value="1"/>
</dbReference>
<keyword evidence="1" id="KW-0808">Transferase</keyword>
<name>E3FIF4_STIAD</name>
<dbReference type="Gene3D" id="3.30.200.20">
    <property type="entry name" value="Phosphorylase Kinase, domain 1"/>
    <property type="match status" value="1"/>
</dbReference>
<dbReference type="RefSeq" id="WP_013377268.1">
    <property type="nucleotide sequence ID" value="NC_014623.1"/>
</dbReference>
<dbReference type="InterPro" id="IPR000719">
    <property type="entry name" value="Prot_kinase_dom"/>
</dbReference>
<dbReference type="PROSITE" id="PS00109">
    <property type="entry name" value="PROTEIN_KINASE_TYR"/>
    <property type="match status" value="1"/>
</dbReference>
<proteinExistence type="predicted"/>
<dbReference type="eggNOG" id="COG0515">
    <property type="taxonomic scope" value="Bacteria"/>
</dbReference>
<dbReference type="InterPro" id="IPR013229">
    <property type="entry name" value="PEGA"/>
</dbReference>
<dbReference type="EMBL" id="CP002271">
    <property type="protein sequence ID" value="ADO74115.1"/>
    <property type="molecule type" value="Genomic_DNA"/>
</dbReference>
<dbReference type="HOGENOM" id="CLU_000288_151_1_7"/>
<evidence type="ECO:0000256" key="1">
    <source>
        <dbReference type="ARBA" id="ARBA00022679"/>
    </source>
</evidence>
<keyword evidence="4" id="KW-0067">ATP-binding</keyword>
<dbReference type="CDD" id="cd14014">
    <property type="entry name" value="STKc_PknB_like"/>
    <property type="match status" value="1"/>
</dbReference>
<dbReference type="GO" id="GO:0005524">
    <property type="term" value="F:ATP binding"/>
    <property type="evidence" value="ECO:0007669"/>
    <property type="project" value="UniProtKB-KW"/>
</dbReference>
<dbReference type="Pfam" id="PF08308">
    <property type="entry name" value="PEGA"/>
    <property type="match status" value="1"/>
</dbReference>
<feature type="region of interest" description="Disordered" evidence="5">
    <location>
        <begin position="509"/>
        <end position="567"/>
    </location>
</feature>
<evidence type="ECO:0000256" key="4">
    <source>
        <dbReference type="ARBA" id="ARBA00022840"/>
    </source>
</evidence>
<dbReference type="InterPro" id="IPR011009">
    <property type="entry name" value="Kinase-like_dom_sf"/>
</dbReference>
<feature type="region of interest" description="Disordered" evidence="5">
    <location>
        <begin position="451"/>
        <end position="491"/>
    </location>
</feature>
<feature type="compositionally biased region" description="Polar residues" evidence="5">
    <location>
        <begin position="482"/>
        <end position="491"/>
    </location>
</feature>
<evidence type="ECO:0000313" key="8">
    <source>
        <dbReference type="EMBL" id="ADO74115.1"/>
    </source>
</evidence>
<dbReference type="Proteomes" id="UP000001351">
    <property type="component" value="Chromosome"/>
</dbReference>
<keyword evidence="8" id="KW-0723">Serine/threonine-protein kinase</keyword>
<evidence type="ECO:0000256" key="5">
    <source>
        <dbReference type="SAM" id="MobiDB-lite"/>
    </source>
</evidence>
<dbReference type="SUPFAM" id="SSF56112">
    <property type="entry name" value="Protein kinase-like (PK-like)"/>
    <property type="match status" value="1"/>
</dbReference>
<dbReference type="PANTHER" id="PTHR43289">
    <property type="entry name" value="MITOGEN-ACTIVATED PROTEIN KINASE KINASE KINASE 20-RELATED"/>
    <property type="match status" value="1"/>
</dbReference>
<keyword evidence="9" id="KW-1185">Reference proteome</keyword>
<dbReference type="InterPro" id="IPR008266">
    <property type="entry name" value="Tyr_kinase_AS"/>
</dbReference>
<evidence type="ECO:0000256" key="2">
    <source>
        <dbReference type="ARBA" id="ARBA00022741"/>
    </source>
</evidence>
<keyword evidence="6" id="KW-0472">Membrane</keyword>
<protein>
    <submittedName>
        <fullName evidence="8">Serine/threonine protein kinase</fullName>
    </submittedName>
</protein>
<dbReference type="OrthoDB" id="9801841at2"/>
<evidence type="ECO:0000313" key="9">
    <source>
        <dbReference type="Proteomes" id="UP000001351"/>
    </source>
</evidence>
<feature type="compositionally biased region" description="Pro residues" evidence="5">
    <location>
        <begin position="549"/>
        <end position="562"/>
    </location>
</feature>
<keyword evidence="6" id="KW-1133">Transmembrane helix</keyword>
<feature type="compositionally biased region" description="Polar residues" evidence="5">
    <location>
        <begin position="373"/>
        <end position="382"/>
    </location>
</feature>
<dbReference type="Gene3D" id="1.10.510.10">
    <property type="entry name" value="Transferase(Phosphotransferase) domain 1"/>
    <property type="match status" value="1"/>
</dbReference>
<evidence type="ECO:0000256" key="6">
    <source>
        <dbReference type="SAM" id="Phobius"/>
    </source>
</evidence>
<evidence type="ECO:0000259" key="7">
    <source>
        <dbReference type="PROSITE" id="PS50011"/>
    </source>
</evidence>
<keyword evidence="2" id="KW-0547">Nucleotide-binding</keyword>
<dbReference type="PROSITE" id="PS50011">
    <property type="entry name" value="PROTEIN_KINASE_DOM"/>
    <property type="match status" value="1"/>
</dbReference>
<dbReference type="Pfam" id="PF00069">
    <property type="entry name" value="Pkinase"/>
    <property type="match status" value="1"/>
</dbReference>
<dbReference type="GO" id="GO:0004674">
    <property type="term" value="F:protein serine/threonine kinase activity"/>
    <property type="evidence" value="ECO:0007669"/>
    <property type="project" value="UniProtKB-KW"/>
</dbReference>
<feature type="region of interest" description="Disordered" evidence="5">
    <location>
        <begin position="356"/>
        <end position="384"/>
    </location>
</feature>
<sequence length="832" mass="88104">MTTSQPKRQPIPFGKYLLLDRINIGGMAEVWRGKQFGASGFERLVAIKRILPNIAEDDEFISMFIDEAKISVQLTHANIGQIFELGQITSSYFIAMEYIPGKDMRAIFDRCRKKGEPAPIPLVAYCVSKMCEGLDYAHRKKDGMGRDMNIVHRDISPQNILVSYEGEVKVIDFGIAKAAGKATKTQAGILKGKFGYMSPEQIRGLPLDRRSDVFAIGVCLYEMLTGERLFVGESDFSVLEKVRKAEVAPPSTYNRRIPENLEKIVLKALARDVDERYQYASELGDDLQRFLITSETIFGRKDLMQYMKSTFAEEVEREKQRLTEYSSIKPPEGMLAAIEAGFTGAAPAAPVVAPPAPTAPPSLAPMEAHKPSSPASNPNLTTAGGIRRTTSLTALPKLTAAAAVPAPKDDEGAATMLVTPGEYFDDTEEPTTLPGAVGRAITPLETPAAQQLGEGEEPSTGKTAVIGPPPSVPQPAMPRAPSLSQVPVLTSSPPSVQVRASMIGMPIVAANHEPPPSGRAARGSDGLPRIVRSEPPAGGPPVLGAAPHAPRPAPAPVLPPEPKSAEHSTDLNTMGFGRKGLVLGVGGAVLALIVLGLVLLLPSKPALGFIMVELPSAVRATAQVSLNAEAVASTTGDILQQMPAGPVVVMVSAAGYKPFTQTVTVTEGTQVTRVVAALEPLVREGWLALNTQPADAEVKVNGKTVRAQGRSENVVKVGIDGDMAIEVSAPGYQTLKQSYPAPEGSAPLSVAVKLTPTAMNVRVESEPSGATIVAGGKVLGTTPMDVPLAPTVRNVILRMRCFQEAEVPVVASGAGDAQAVARAALKKQPGCR</sequence>